<feature type="transmembrane region" description="Helical" evidence="7">
    <location>
        <begin position="346"/>
        <end position="365"/>
    </location>
</feature>
<accession>A0A2R6X265</accession>
<feature type="transmembrane region" description="Helical" evidence="7">
    <location>
        <begin position="199"/>
        <end position="217"/>
    </location>
</feature>
<keyword evidence="10" id="KW-1185">Reference proteome</keyword>
<dbReference type="InterPro" id="IPR011701">
    <property type="entry name" value="MFS"/>
</dbReference>
<proteinExistence type="inferred from homology"/>
<dbReference type="Pfam" id="PF07690">
    <property type="entry name" value="MFS_1"/>
    <property type="match status" value="1"/>
</dbReference>
<feature type="transmembrane region" description="Helical" evidence="7">
    <location>
        <begin position="169"/>
        <end position="187"/>
    </location>
</feature>
<dbReference type="Gramene" id="Mp4g17990.1">
    <property type="protein sequence ID" value="Mp4g17990.1.cds1"/>
    <property type="gene ID" value="Mp4g17990"/>
</dbReference>
<feature type="transmembrane region" description="Helical" evidence="7">
    <location>
        <begin position="136"/>
        <end position="157"/>
    </location>
</feature>
<evidence type="ECO:0000256" key="5">
    <source>
        <dbReference type="ARBA" id="ARBA00023136"/>
    </source>
</evidence>
<dbReference type="EMBL" id="KZ772713">
    <property type="protein sequence ID" value="PTQ40187.1"/>
    <property type="molecule type" value="Genomic_DNA"/>
</dbReference>
<dbReference type="InterPro" id="IPR020846">
    <property type="entry name" value="MFS_dom"/>
</dbReference>
<dbReference type="GO" id="GO:0022857">
    <property type="term" value="F:transmembrane transporter activity"/>
    <property type="evidence" value="ECO:0000318"/>
    <property type="project" value="GO_Central"/>
</dbReference>
<dbReference type="OrthoDB" id="6770063at2759"/>
<keyword evidence="5 7" id="KW-0472">Membrane</keyword>
<comment type="subcellular location">
    <subcellularLocation>
        <location evidence="1">Membrane</location>
        <topology evidence="1">Multi-pass membrane protein</topology>
    </subcellularLocation>
</comment>
<feature type="transmembrane region" description="Helical" evidence="7">
    <location>
        <begin position="371"/>
        <end position="394"/>
    </location>
</feature>
<evidence type="ECO:0000256" key="1">
    <source>
        <dbReference type="ARBA" id="ARBA00004141"/>
    </source>
</evidence>
<evidence type="ECO:0000313" key="10">
    <source>
        <dbReference type="Proteomes" id="UP000244005"/>
    </source>
</evidence>
<organism evidence="9 10">
    <name type="scientific">Marchantia polymorpha</name>
    <name type="common">Common liverwort</name>
    <name type="synonym">Marchantia aquatica</name>
    <dbReference type="NCBI Taxonomy" id="3197"/>
    <lineage>
        <taxon>Eukaryota</taxon>
        <taxon>Viridiplantae</taxon>
        <taxon>Streptophyta</taxon>
        <taxon>Embryophyta</taxon>
        <taxon>Marchantiophyta</taxon>
        <taxon>Marchantiopsida</taxon>
        <taxon>Marchantiidae</taxon>
        <taxon>Marchantiales</taxon>
        <taxon>Marchantiaceae</taxon>
        <taxon>Marchantia</taxon>
    </lineage>
</organism>
<keyword evidence="4 7" id="KW-1133">Transmembrane helix</keyword>
<gene>
    <name evidence="9" type="ORF">MARPO_0041s0080</name>
</gene>
<evidence type="ECO:0000256" key="7">
    <source>
        <dbReference type="SAM" id="Phobius"/>
    </source>
</evidence>
<dbReference type="PANTHER" id="PTHR23505:SF79">
    <property type="entry name" value="PROTEIN SPINSTER"/>
    <property type="match status" value="1"/>
</dbReference>
<evidence type="ECO:0000313" key="9">
    <source>
        <dbReference type="EMBL" id="PTQ40187.1"/>
    </source>
</evidence>
<dbReference type="Gene3D" id="1.20.1250.20">
    <property type="entry name" value="MFS general substrate transporter like domains"/>
    <property type="match status" value="1"/>
</dbReference>
<dbReference type="Proteomes" id="UP000244005">
    <property type="component" value="Unassembled WGS sequence"/>
</dbReference>
<evidence type="ECO:0000259" key="8">
    <source>
        <dbReference type="PROSITE" id="PS50850"/>
    </source>
</evidence>
<evidence type="ECO:0000256" key="2">
    <source>
        <dbReference type="ARBA" id="ARBA00022448"/>
    </source>
</evidence>
<feature type="transmembrane region" description="Helical" evidence="7">
    <location>
        <begin position="82"/>
        <end position="99"/>
    </location>
</feature>
<feature type="domain" description="Major facilitator superfamily (MFS) profile" evidence="8">
    <location>
        <begin position="26"/>
        <end position="470"/>
    </location>
</feature>
<keyword evidence="3 7" id="KW-0812">Transmembrane</keyword>
<name>A0A2R6X265_MARPO</name>
<evidence type="ECO:0000256" key="6">
    <source>
        <dbReference type="ARBA" id="ARBA00024338"/>
    </source>
</evidence>
<keyword evidence="2" id="KW-0813">Transport</keyword>
<feature type="transmembrane region" description="Helical" evidence="7">
    <location>
        <begin position="111"/>
        <end position="130"/>
    </location>
</feature>
<evidence type="ECO:0000256" key="4">
    <source>
        <dbReference type="ARBA" id="ARBA00022989"/>
    </source>
</evidence>
<dbReference type="OMA" id="YICAAGL"/>
<dbReference type="AlphaFoldDB" id="A0A2R6X265"/>
<dbReference type="SUPFAM" id="SSF103473">
    <property type="entry name" value="MFS general substrate transporter"/>
    <property type="match status" value="1"/>
</dbReference>
<protein>
    <recommendedName>
        <fullName evidence="8">Major facilitator superfamily (MFS) profile domain-containing protein</fullName>
    </recommendedName>
</protein>
<feature type="transmembrane region" description="Helical" evidence="7">
    <location>
        <begin position="406"/>
        <end position="425"/>
    </location>
</feature>
<evidence type="ECO:0000256" key="3">
    <source>
        <dbReference type="ARBA" id="ARBA00022692"/>
    </source>
</evidence>
<feature type="transmembrane region" description="Helical" evidence="7">
    <location>
        <begin position="278"/>
        <end position="299"/>
    </location>
</feature>
<dbReference type="InterPro" id="IPR036259">
    <property type="entry name" value="MFS_trans_sf"/>
</dbReference>
<dbReference type="GO" id="GO:0016020">
    <property type="term" value="C:membrane"/>
    <property type="evidence" value="ECO:0000318"/>
    <property type="project" value="GO_Central"/>
</dbReference>
<dbReference type="PROSITE" id="PS50850">
    <property type="entry name" value="MFS"/>
    <property type="match status" value="1"/>
</dbReference>
<dbReference type="PANTHER" id="PTHR23505">
    <property type="entry name" value="SPINSTER"/>
    <property type="match status" value="1"/>
</dbReference>
<dbReference type="CDD" id="cd17328">
    <property type="entry name" value="MFS_spinster_like"/>
    <property type="match status" value="1"/>
</dbReference>
<dbReference type="InterPro" id="IPR044770">
    <property type="entry name" value="MFS_spinster-like"/>
</dbReference>
<reference evidence="10" key="1">
    <citation type="journal article" date="2017" name="Cell">
        <title>Insights into land plant evolution garnered from the Marchantia polymorpha genome.</title>
        <authorList>
            <person name="Bowman J.L."/>
            <person name="Kohchi T."/>
            <person name="Yamato K.T."/>
            <person name="Jenkins J."/>
            <person name="Shu S."/>
            <person name="Ishizaki K."/>
            <person name="Yamaoka S."/>
            <person name="Nishihama R."/>
            <person name="Nakamura Y."/>
            <person name="Berger F."/>
            <person name="Adam C."/>
            <person name="Aki S.S."/>
            <person name="Althoff F."/>
            <person name="Araki T."/>
            <person name="Arteaga-Vazquez M.A."/>
            <person name="Balasubrmanian S."/>
            <person name="Barry K."/>
            <person name="Bauer D."/>
            <person name="Boehm C.R."/>
            <person name="Briginshaw L."/>
            <person name="Caballero-Perez J."/>
            <person name="Catarino B."/>
            <person name="Chen F."/>
            <person name="Chiyoda S."/>
            <person name="Chovatia M."/>
            <person name="Davies K.M."/>
            <person name="Delmans M."/>
            <person name="Demura T."/>
            <person name="Dierschke T."/>
            <person name="Dolan L."/>
            <person name="Dorantes-Acosta A.E."/>
            <person name="Eklund D.M."/>
            <person name="Florent S.N."/>
            <person name="Flores-Sandoval E."/>
            <person name="Fujiyama A."/>
            <person name="Fukuzawa H."/>
            <person name="Galik B."/>
            <person name="Grimanelli D."/>
            <person name="Grimwood J."/>
            <person name="Grossniklaus U."/>
            <person name="Hamada T."/>
            <person name="Haseloff J."/>
            <person name="Hetherington A.J."/>
            <person name="Higo A."/>
            <person name="Hirakawa Y."/>
            <person name="Hundley H.N."/>
            <person name="Ikeda Y."/>
            <person name="Inoue K."/>
            <person name="Inoue S.I."/>
            <person name="Ishida S."/>
            <person name="Jia Q."/>
            <person name="Kakita M."/>
            <person name="Kanazawa T."/>
            <person name="Kawai Y."/>
            <person name="Kawashima T."/>
            <person name="Kennedy M."/>
            <person name="Kinose K."/>
            <person name="Kinoshita T."/>
            <person name="Kohara Y."/>
            <person name="Koide E."/>
            <person name="Komatsu K."/>
            <person name="Kopischke S."/>
            <person name="Kubo M."/>
            <person name="Kyozuka J."/>
            <person name="Lagercrantz U."/>
            <person name="Lin S.S."/>
            <person name="Lindquist E."/>
            <person name="Lipzen A.M."/>
            <person name="Lu C.W."/>
            <person name="De Luna E."/>
            <person name="Martienssen R.A."/>
            <person name="Minamino N."/>
            <person name="Mizutani M."/>
            <person name="Mizutani M."/>
            <person name="Mochizuki N."/>
            <person name="Monte I."/>
            <person name="Mosher R."/>
            <person name="Nagasaki H."/>
            <person name="Nakagami H."/>
            <person name="Naramoto S."/>
            <person name="Nishitani K."/>
            <person name="Ohtani M."/>
            <person name="Okamoto T."/>
            <person name="Okumura M."/>
            <person name="Phillips J."/>
            <person name="Pollak B."/>
            <person name="Reinders A."/>
            <person name="Rovekamp M."/>
            <person name="Sano R."/>
            <person name="Sawa S."/>
            <person name="Schmid M.W."/>
            <person name="Shirakawa M."/>
            <person name="Solano R."/>
            <person name="Spunde A."/>
            <person name="Suetsugu N."/>
            <person name="Sugano S."/>
            <person name="Sugiyama A."/>
            <person name="Sun R."/>
            <person name="Suzuki Y."/>
            <person name="Takenaka M."/>
            <person name="Takezawa D."/>
            <person name="Tomogane H."/>
            <person name="Tsuzuki M."/>
            <person name="Ueda T."/>
            <person name="Umeda M."/>
            <person name="Ward J.M."/>
            <person name="Watanabe Y."/>
            <person name="Yazaki K."/>
            <person name="Yokoyama R."/>
            <person name="Yoshitake Y."/>
            <person name="Yotsui I."/>
            <person name="Zachgo S."/>
            <person name="Schmutz J."/>
        </authorList>
    </citation>
    <scope>NUCLEOTIDE SEQUENCE [LARGE SCALE GENOMIC DNA]</scope>
    <source>
        <strain evidence="10">Tak-1</strain>
    </source>
</reference>
<sequence length="490" mass="53238">MADEVGDRKEDGEERQQPAWFTPERMLVILCLINLLNYVDRGAIASNGVNGVLGNSTCYDDDGCVQGRGIQGDFSLSNFQDGFLSSAFMVGLLIASPIFAELSKTYNHMRLIGVGLSIWTLATLGCGLSMGFWSILFFRALVGVAEASFVSLAAPFIDDYAPPEKRTAWLSFFYACIPVGVALGYVYGGVVGGLWGWRVAFWLESLFMLPFAIFGFVSRPVYLKAQEEDAHSTALLKGGSSSEEGENSSADCTRKFSFLAKQARGIGGDLKKLLLQKVYVVDMLGYIAYNFVIGAYSYFGPKVGEAIYHIDNADIVFGVVTIFSGILGTVFGGLALDRVGSTIPTAFKFLGICSFFGGLFCFVAFTCDTLLYFIILFAIGEFSIFATQGPVNFITLHSVHPNDRPIAMAMCTVSIHIFGDVPSSPLVGLVQDHIQNWRTTALLLTSVLFVAAGVWYSGSWLRVDEVPALEEPSSSLENGKPRATLLPSHD</sequence>
<comment type="similarity">
    <text evidence="6">Belongs to the major facilitator superfamily. Spinster (TC 2.A.1.49) family.</text>
</comment>
<feature type="transmembrane region" description="Helical" evidence="7">
    <location>
        <begin position="437"/>
        <end position="456"/>
    </location>
</feature>
<feature type="transmembrane region" description="Helical" evidence="7">
    <location>
        <begin position="315"/>
        <end position="334"/>
    </location>
</feature>